<proteinExistence type="inferred from homology"/>
<feature type="transmembrane region" description="Helical" evidence="7">
    <location>
        <begin position="120"/>
        <end position="141"/>
    </location>
</feature>
<dbReference type="EMBL" id="NBWZ01000002">
    <property type="protein sequence ID" value="RFA06520.1"/>
    <property type="molecule type" value="Genomic_DNA"/>
</dbReference>
<evidence type="ECO:0000313" key="9">
    <source>
        <dbReference type="EMBL" id="RFA06520.1"/>
    </source>
</evidence>
<evidence type="ECO:0000256" key="4">
    <source>
        <dbReference type="ARBA" id="ARBA00022692"/>
    </source>
</evidence>
<dbReference type="AlphaFoldDB" id="A0A3E0VAZ0"/>
<evidence type="ECO:0000256" key="3">
    <source>
        <dbReference type="ARBA" id="ARBA00022475"/>
    </source>
</evidence>
<organism evidence="9 10">
    <name type="scientific">Subtercola boreus</name>
    <dbReference type="NCBI Taxonomy" id="120213"/>
    <lineage>
        <taxon>Bacteria</taxon>
        <taxon>Bacillati</taxon>
        <taxon>Actinomycetota</taxon>
        <taxon>Actinomycetes</taxon>
        <taxon>Micrococcales</taxon>
        <taxon>Microbacteriaceae</taxon>
        <taxon>Subtercola</taxon>
    </lineage>
</organism>
<keyword evidence="3 7" id="KW-1003">Cell membrane</keyword>
<feature type="transmembrane region" description="Helical" evidence="7">
    <location>
        <begin position="153"/>
        <end position="171"/>
    </location>
</feature>
<keyword evidence="10" id="KW-1185">Reference proteome</keyword>
<protein>
    <submittedName>
        <fullName evidence="9">Alkaline phosphatase</fullName>
    </submittedName>
</protein>
<dbReference type="OrthoDB" id="9813426at2"/>
<comment type="caution">
    <text evidence="9">The sequence shown here is derived from an EMBL/GenBank/DDBJ whole genome shotgun (WGS) entry which is preliminary data.</text>
</comment>
<dbReference type="InterPro" id="IPR032816">
    <property type="entry name" value="VTT_dom"/>
</dbReference>
<dbReference type="PANTHER" id="PTHR30353:SF0">
    <property type="entry name" value="TRANSMEMBRANE PROTEIN"/>
    <property type="match status" value="1"/>
</dbReference>
<evidence type="ECO:0000256" key="2">
    <source>
        <dbReference type="ARBA" id="ARBA00010792"/>
    </source>
</evidence>
<dbReference type="PANTHER" id="PTHR30353">
    <property type="entry name" value="INNER MEMBRANE PROTEIN DEDA-RELATED"/>
    <property type="match status" value="1"/>
</dbReference>
<evidence type="ECO:0000256" key="5">
    <source>
        <dbReference type="ARBA" id="ARBA00022989"/>
    </source>
</evidence>
<comment type="caution">
    <text evidence="7">Lacks conserved residue(s) required for the propagation of feature annotation.</text>
</comment>
<evidence type="ECO:0000259" key="8">
    <source>
        <dbReference type="Pfam" id="PF09335"/>
    </source>
</evidence>
<dbReference type="Proteomes" id="UP000256486">
    <property type="component" value="Unassembled WGS sequence"/>
</dbReference>
<evidence type="ECO:0000256" key="1">
    <source>
        <dbReference type="ARBA" id="ARBA00004651"/>
    </source>
</evidence>
<gene>
    <name evidence="9" type="ORF">B7R54_19330</name>
</gene>
<comment type="subcellular location">
    <subcellularLocation>
        <location evidence="1 7">Cell membrane</location>
        <topology evidence="1 7">Multi-pass membrane protein</topology>
    </subcellularLocation>
</comment>
<evidence type="ECO:0000313" key="10">
    <source>
        <dbReference type="Proteomes" id="UP000256486"/>
    </source>
</evidence>
<dbReference type="GO" id="GO:0005886">
    <property type="term" value="C:plasma membrane"/>
    <property type="evidence" value="ECO:0007669"/>
    <property type="project" value="UniProtKB-SubCell"/>
</dbReference>
<keyword evidence="5 7" id="KW-1133">Transmembrane helix</keyword>
<keyword evidence="4 7" id="KW-0812">Transmembrane</keyword>
<feature type="transmembrane region" description="Helical" evidence="7">
    <location>
        <begin position="20"/>
        <end position="49"/>
    </location>
</feature>
<comment type="similarity">
    <text evidence="2 7">Belongs to the DedA family.</text>
</comment>
<accession>A0A3E0VAZ0</accession>
<name>A0A3E0VAZ0_9MICO</name>
<evidence type="ECO:0000256" key="6">
    <source>
        <dbReference type="ARBA" id="ARBA00023136"/>
    </source>
</evidence>
<sequence length="177" mass="19359">MAIVFIETGLLFPFLPGDTLVFTAALLAGPLGLPLPLLVVGVAAAAILGDQTGYHIGKRFGPRLFKPDARIFKTKYRDQADEFFTHYGGRALVLARFVPLVRTFVPPVVGMSKMPFRSFLLWNGVGGIGWALILTLAGYFLGGIPFVKDNIEVIAVLIVIVSVLPIVIDILRRRRRA</sequence>
<feature type="domain" description="VTT" evidence="8">
    <location>
        <begin position="15"/>
        <end position="139"/>
    </location>
</feature>
<evidence type="ECO:0000256" key="7">
    <source>
        <dbReference type="RuleBase" id="RU367016"/>
    </source>
</evidence>
<dbReference type="Pfam" id="PF09335">
    <property type="entry name" value="VTT_dom"/>
    <property type="match status" value="1"/>
</dbReference>
<dbReference type="InterPro" id="IPR032818">
    <property type="entry name" value="DedA-like"/>
</dbReference>
<keyword evidence="6 7" id="KW-0472">Membrane</keyword>
<reference evidence="9 10" key="1">
    <citation type="submission" date="2017-04" db="EMBL/GenBank/DDBJ databases">
        <title>Comparative genome analysis of Subtercola boreus.</title>
        <authorList>
            <person name="Cho Y.-J."/>
            <person name="Cho A."/>
            <person name="Kim O.-S."/>
            <person name="Lee J.-I."/>
        </authorList>
    </citation>
    <scope>NUCLEOTIDE SEQUENCE [LARGE SCALE GENOMIC DNA]</scope>
    <source>
        <strain evidence="9 10">K300</strain>
    </source>
</reference>